<protein>
    <submittedName>
        <fullName evidence="1">Uncharacterized protein</fullName>
    </submittedName>
</protein>
<sequence>MLCAQRCRVNTFCTCKKPARQLRRLFYALAENFARRCMNMC</sequence>
<accession>A0ABN0B0T3</accession>
<gene>
    <name evidence="1" type="ORF">HMPREF9248_0409</name>
</gene>
<organism evidence="1 2">
    <name type="scientific">Fannyhessea vaginae PB189-T1-4</name>
    <dbReference type="NCBI Taxonomy" id="866774"/>
    <lineage>
        <taxon>Bacteria</taxon>
        <taxon>Bacillati</taxon>
        <taxon>Actinomycetota</taxon>
        <taxon>Coriobacteriia</taxon>
        <taxon>Coriobacteriales</taxon>
        <taxon>Atopobiaceae</taxon>
        <taxon>Fannyhessea</taxon>
    </lineage>
</organism>
<evidence type="ECO:0000313" key="2">
    <source>
        <dbReference type="Proteomes" id="UP000004431"/>
    </source>
</evidence>
<dbReference type="EMBL" id="AEDQ01000016">
    <property type="protein sequence ID" value="EFL44392.1"/>
    <property type="molecule type" value="Genomic_DNA"/>
</dbReference>
<evidence type="ECO:0000313" key="1">
    <source>
        <dbReference type="EMBL" id="EFL44392.1"/>
    </source>
</evidence>
<proteinExistence type="predicted"/>
<keyword evidence="2" id="KW-1185">Reference proteome</keyword>
<dbReference type="Proteomes" id="UP000004431">
    <property type="component" value="Unassembled WGS sequence"/>
</dbReference>
<comment type="caution">
    <text evidence="1">The sequence shown here is derived from an EMBL/GenBank/DDBJ whole genome shotgun (WGS) entry which is preliminary data.</text>
</comment>
<reference evidence="1 2" key="1">
    <citation type="submission" date="2010-08" db="EMBL/GenBank/DDBJ databases">
        <authorList>
            <person name="Durkin A.S."/>
            <person name="Madupu R."/>
            <person name="Torralba M."/>
            <person name="Gillis M."/>
            <person name="Methe B."/>
            <person name="Sutton G."/>
            <person name="Nelson K.E."/>
        </authorList>
    </citation>
    <scope>NUCLEOTIDE SEQUENCE [LARGE SCALE GENOMIC DNA]</scope>
    <source>
        <strain evidence="1 2">PB189-T1-4</strain>
    </source>
</reference>
<name>A0ABN0B0T3_9ACTN</name>